<feature type="region of interest" description="Disordered" evidence="2">
    <location>
        <begin position="594"/>
        <end position="614"/>
    </location>
</feature>
<reference evidence="4" key="1">
    <citation type="submission" date="2018-02" db="EMBL/GenBank/DDBJ databases">
        <authorList>
            <person name="Cohen D.B."/>
            <person name="Kent A.D."/>
        </authorList>
    </citation>
    <scope>NUCLEOTIDE SEQUENCE</scope>
</reference>
<evidence type="ECO:0000313" key="4">
    <source>
        <dbReference type="EMBL" id="SPD25566.1"/>
    </source>
</evidence>
<evidence type="ECO:0000256" key="2">
    <source>
        <dbReference type="SAM" id="MobiDB-lite"/>
    </source>
</evidence>
<name>A0A2N9IIQ6_FAGSY</name>
<evidence type="ECO:0000259" key="3">
    <source>
        <dbReference type="Pfam" id="PF04195"/>
    </source>
</evidence>
<accession>A0A2N9IIQ6</accession>
<dbReference type="InterPro" id="IPR007321">
    <property type="entry name" value="Transposase_28"/>
</dbReference>
<sequence>MLDGGFSDFKCLKAETLFICLHFPSFLAPLVCDFPSPPVTFHFSRFRTPGGLGPPPLGDYLPPTSVLHRLSAELYSISHPALNTWGVLRRSMAAGGSEWPATLSEGLPEVSSSSGREDEGTSFTTIESLDRVRTRYQIPQDVVLRIPGPDERACSHVEDVALYESALTAGLRFPVQPFIRELLDFLSLAPGQVAPNGWRVILTCMVVWRECSDEIGRSRRNWWMGCLRPTGVGRMATSSFVGTTGRGSEEGEDFVPFLRTWGVPSSSALTRPVLAPVWRDRVLRAHRLTNCPHTYYIQPELLFRHSFGPEPSAAVISLLETNKKRVATMKINKSKLKDMVEKGVPAVPINVKRKKPEDGSSSAPPAQGGRPSKKPILGEPPLPIPSSTLVVQIHDEEVPFVPLSDEGSTICRSLGLASKRAEAAITDLDFQEYGNARTEDVSKLMIHSLMRSLNEAMVISRRCLTAEDDLRRLKQRLAESEASEKNLKRAVFELTAEKRDLLATVDSVKVDLAAREGDAKAAIEARDAAQKELKHLMGQVEGARAAAVSDYKASEAFEENNLQCFLSGFEAFRKQANAKYPGLDFTCFQPYDDTDSVNEEGRKDDADQTDDATS</sequence>
<organism evidence="4">
    <name type="scientific">Fagus sylvatica</name>
    <name type="common">Beechnut</name>
    <dbReference type="NCBI Taxonomy" id="28930"/>
    <lineage>
        <taxon>Eukaryota</taxon>
        <taxon>Viridiplantae</taxon>
        <taxon>Streptophyta</taxon>
        <taxon>Embryophyta</taxon>
        <taxon>Tracheophyta</taxon>
        <taxon>Spermatophyta</taxon>
        <taxon>Magnoliopsida</taxon>
        <taxon>eudicotyledons</taxon>
        <taxon>Gunneridae</taxon>
        <taxon>Pentapetalae</taxon>
        <taxon>rosids</taxon>
        <taxon>fabids</taxon>
        <taxon>Fagales</taxon>
        <taxon>Fagaceae</taxon>
        <taxon>Fagus</taxon>
    </lineage>
</organism>
<dbReference type="Gene3D" id="1.20.5.340">
    <property type="match status" value="1"/>
</dbReference>
<dbReference type="AlphaFoldDB" id="A0A2N9IIQ6"/>
<dbReference type="Pfam" id="PF04195">
    <property type="entry name" value="Transposase_28"/>
    <property type="match status" value="1"/>
</dbReference>
<protein>
    <recommendedName>
        <fullName evidence="3">Transposase (putative) gypsy type domain-containing protein</fullName>
    </recommendedName>
</protein>
<proteinExistence type="predicted"/>
<evidence type="ECO:0000256" key="1">
    <source>
        <dbReference type="SAM" id="Coils"/>
    </source>
</evidence>
<feature type="coiled-coil region" evidence="1">
    <location>
        <begin position="463"/>
        <end position="490"/>
    </location>
</feature>
<dbReference type="EMBL" id="OIVN01006123">
    <property type="protein sequence ID" value="SPD25566.1"/>
    <property type="molecule type" value="Genomic_DNA"/>
</dbReference>
<keyword evidence="1" id="KW-0175">Coiled coil</keyword>
<feature type="region of interest" description="Disordered" evidence="2">
    <location>
        <begin position="99"/>
        <end position="121"/>
    </location>
</feature>
<gene>
    <name evidence="4" type="ORF">FSB_LOCUS53448</name>
</gene>
<feature type="coiled-coil region" evidence="1">
    <location>
        <begin position="519"/>
        <end position="546"/>
    </location>
</feature>
<feature type="domain" description="Transposase (putative) gypsy type" evidence="3">
    <location>
        <begin position="163"/>
        <end position="201"/>
    </location>
</feature>
<feature type="region of interest" description="Disordered" evidence="2">
    <location>
        <begin position="347"/>
        <end position="381"/>
    </location>
</feature>